<dbReference type="GeneID" id="36539752"/>
<dbReference type="EMBL" id="MSZS01000001">
    <property type="protein sequence ID" value="PKX98193.1"/>
    <property type="molecule type" value="Genomic_DNA"/>
</dbReference>
<evidence type="ECO:0000313" key="3">
    <source>
        <dbReference type="Proteomes" id="UP000234474"/>
    </source>
</evidence>
<reference evidence="3" key="1">
    <citation type="journal article" date="2018" name="Proc. Natl. Acad. Sci. U.S.A.">
        <title>Linking secondary metabolites to gene clusters through genome sequencing of six diverse Aspergillus species.</title>
        <authorList>
            <person name="Kaerboelling I."/>
            <person name="Vesth T.C."/>
            <person name="Frisvad J.C."/>
            <person name="Nybo J.L."/>
            <person name="Theobald S."/>
            <person name="Kuo A."/>
            <person name="Bowyer P."/>
            <person name="Matsuda Y."/>
            <person name="Mondo S."/>
            <person name="Lyhne E.K."/>
            <person name="Kogle M.E."/>
            <person name="Clum A."/>
            <person name="Lipzen A."/>
            <person name="Salamov A."/>
            <person name="Ngan C.Y."/>
            <person name="Daum C."/>
            <person name="Chiniquy J."/>
            <person name="Barry K."/>
            <person name="LaButti K."/>
            <person name="Haridas S."/>
            <person name="Simmons B.A."/>
            <person name="Magnuson J.K."/>
            <person name="Mortensen U.H."/>
            <person name="Larsen T.O."/>
            <person name="Grigoriev I.V."/>
            <person name="Baker S.E."/>
            <person name="Andersen M.R."/>
        </authorList>
    </citation>
    <scope>NUCLEOTIDE SEQUENCE [LARGE SCALE GENOMIC DNA]</scope>
    <source>
        <strain evidence="3">IBT 16806</strain>
    </source>
</reference>
<dbReference type="RefSeq" id="XP_024686788.1">
    <property type="nucleotide sequence ID" value="XM_024832415.1"/>
</dbReference>
<name>A0A2I1CKQ3_ASPN1</name>
<dbReference type="VEuPathDB" id="FungiDB:P174DRAFT_6487"/>
<comment type="caution">
    <text evidence="2">The sequence shown here is derived from an EMBL/GenBank/DDBJ whole genome shotgun (WGS) entry which is preliminary data.</text>
</comment>
<organism evidence="2 3">
    <name type="scientific">Aspergillus novofumigatus (strain IBT 16806)</name>
    <dbReference type="NCBI Taxonomy" id="1392255"/>
    <lineage>
        <taxon>Eukaryota</taxon>
        <taxon>Fungi</taxon>
        <taxon>Dikarya</taxon>
        <taxon>Ascomycota</taxon>
        <taxon>Pezizomycotina</taxon>
        <taxon>Eurotiomycetes</taxon>
        <taxon>Eurotiomycetidae</taxon>
        <taxon>Eurotiales</taxon>
        <taxon>Aspergillaceae</taxon>
        <taxon>Aspergillus</taxon>
        <taxon>Aspergillus subgen. Fumigati</taxon>
    </lineage>
</organism>
<keyword evidence="1" id="KW-0472">Membrane</keyword>
<keyword evidence="1" id="KW-1133">Transmembrane helix</keyword>
<proteinExistence type="predicted"/>
<dbReference type="AlphaFoldDB" id="A0A2I1CKQ3"/>
<evidence type="ECO:0000313" key="2">
    <source>
        <dbReference type="EMBL" id="PKX98193.1"/>
    </source>
</evidence>
<keyword evidence="1" id="KW-0812">Transmembrane</keyword>
<protein>
    <submittedName>
        <fullName evidence="2">Uncharacterized protein</fullName>
    </submittedName>
</protein>
<evidence type="ECO:0000256" key="1">
    <source>
        <dbReference type="SAM" id="Phobius"/>
    </source>
</evidence>
<accession>A0A2I1CKQ3</accession>
<dbReference type="Proteomes" id="UP000234474">
    <property type="component" value="Unassembled WGS sequence"/>
</dbReference>
<feature type="transmembrane region" description="Helical" evidence="1">
    <location>
        <begin position="35"/>
        <end position="55"/>
    </location>
</feature>
<keyword evidence="3" id="KW-1185">Reference proteome</keyword>
<gene>
    <name evidence="2" type="ORF">P174DRAFT_6487</name>
</gene>
<sequence length="119" mass="13470">MVQRLNLFVVAPETISILCKRGRESRRKKREKRKIARLLGFCVIFSNGLFLSTSFQTLTVLELSRFPAARISIHQHHVSIFCAGGRTPRHSANRTPSSFRVLQPNVISLISDTEMDTSS</sequence>